<dbReference type="Pfam" id="PF01593">
    <property type="entry name" value="Amino_oxidase"/>
    <property type="match status" value="1"/>
</dbReference>
<evidence type="ECO:0000256" key="3">
    <source>
        <dbReference type="ARBA" id="ARBA00022746"/>
    </source>
</evidence>
<dbReference type="SUPFAM" id="SSF51905">
    <property type="entry name" value="FAD/NAD(P)-binding domain"/>
    <property type="match status" value="1"/>
</dbReference>
<evidence type="ECO:0000256" key="4">
    <source>
        <dbReference type="ARBA" id="ARBA00023002"/>
    </source>
</evidence>
<dbReference type="RefSeq" id="WP_250427329.1">
    <property type="nucleotide sequence ID" value="NZ_JALPRR010000001.1"/>
</dbReference>
<gene>
    <name evidence="7" type="ORF">ACFSKP_05370</name>
</gene>
<reference evidence="8" key="1">
    <citation type="journal article" date="2019" name="Int. J. Syst. Evol. Microbiol.">
        <title>The Global Catalogue of Microorganisms (GCM) 10K type strain sequencing project: providing services to taxonomists for standard genome sequencing and annotation.</title>
        <authorList>
            <consortium name="The Broad Institute Genomics Platform"/>
            <consortium name="The Broad Institute Genome Sequencing Center for Infectious Disease"/>
            <person name="Wu L."/>
            <person name="Ma J."/>
        </authorList>
    </citation>
    <scope>NUCLEOTIDE SEQUENCE [LARGE SCALE GENOMIC DNA]</scope>
    <source>
        <strain evidence="8">CGMCC 4.1782</strain>
    </source>
</reference>
<keyword evidence="3 5" id="KW-0125">Carotenoid biosynthesis</keyword>
<dbReference type="EMBL" id="JBHUIM010000001">
    <property type="protein sequence ID" value="MFD2245673.1"/>
    <property type="molecule type" value="Genomic_DNA"/>
</dbReference>
<comment type="similarity">
    <text evidence="2 5">Belongs to the carotenoid/retinoid oxidoreductase family.</text>
</comment>
<dbReference type="PANTHER" id="PTHR43734:SF1">
    <property type="entry name" value="PHYTOENE DESATURASE"/>
    <property type="match status" value="1"/>
</dbReference>
<dbReference type="NCBIfam" id="TIGR02734">
    <property type="entry name" value="crtI_fam"/>
    <property type="match status" value="1"/>
</dbReference>
<sequence>MTQRKVIIIGAGFSGISAATCLAQQGYEVTVLEKNATPGGRARSYTAQGFTFDMGPSWYWMPDVFESYFGRFGKSTSDYYDLKRLDPSYTVIFGENDFVQVPASIEAFRNMLEQWEEGSAERLDDFLEQAGYKYDVGINQLVYKPGRSISEFMSPKLLFDVLRMDVFQSFYKHIRRFFSHEKIIKLMEFPILFLGALPQNTPALYSLMNYADISLGTWYPMGGMYKIIEGMVQLAEEKGVSFLYNQDVQQIEVQQGVARRVQTATGTFEADVVVASADYHHVEKKLLSPVHQTYSDTYWRNRVMAPSSLIFYLGVNKRLQNLNHHNLFFDEDFGPHANEIYTNPKWPSKPLFYVSAPSVTDASVAPEGCENLFILIPVAPGLQDTEEVREKYYHLVMDRLERLTKQEIRSNVIYKRSYAHQDFISDYNAFKGNAYGLANTLLQTALLKPSMKSKKVKNLFYTGQLTVPGPGVPPSLISGQVVASEVAKEFGFAALPANV</sequence>
<feature type="domain" description="Amine oxidase" evidence="6">
    <location>
        <begin position="13"/>
        <end position="486"/>
    </location>
</feature>
<proteinExistence type="inferred from homology"/>
<evidence type="ECO:0000259" key="6">
    <source>
        <dbReference type="Pfam" id="PF01593"/>
    </source>
</evidence>
<keyword evidence="4 5" id="KW-0560">Oxidoreductase</keyword>
<keyword evidence="8" id="KW-1185">Reference proteome</keyword>
<name>A0ABW5CWG4_9BACT</name>
<dbReference type="PANTHER" id="PTHR43734">
    <property type="entry name" value="PHYTOENE DESATURASE"/>
    <property type="match status" value="1"/>
</dbReference>
<evidence type="ECO:0000313" key="7">
    <source>
        <dbReference type="EMBL" id="MFD2245673.1"/>
    </source>
</evidence>
<comment type="pathway">
    <text evidence="1 5">Carotenoid biosynthesis.</text>
</comment>
<evidence type="ECO:0000256" key="2">
    <source>
        <dbReference type="ARBA" id="ARBA00006046"/>
    </source>
</evidence>
<protein>
    <submittedName>
        <fullName evidence="7">Phytoene desaturase family protein</fullName>
    </submittedName>
</protein>
<dbReference type="InterPro" id="IPR014105">
    <property type="entry name" value="Carotenoid/retinoid_OxRdtase"/>
</dbReference>
<evidence type="ECO:0000256" key="1">
    <source>
        <dbReference type="ARBA" id="ARBA00004829"/>
    </source>
</evidence>
<comment type="caution">
    <text evidence="7">The sequence shown here is derived from an EMBL/GenBank/DDBJ whole genome shotgun (WGS) entry which is preliminary data.</text>
</comment>
<organism evidence="7 8">
    <name type="scientific">Pontibacter ruber</name>
    <dbReference type="NCBI Taxonomy" id="1343895"/>
    <lineage>
        <taxon>Bacteria</taxon>
        <taxon>Pseudomonadati</taxon>
        <taxon>Bacteroidota</taxon>
        <taxon>Cytophagia</taxon>
        <taxon>Cytophagales</taxon>
        <taxon>Hymenobacteraceae</taxon>
        <taxon>Pontibacter</taxon>
    </lineage>
</organism>
<evidence type="ECO:0000313" key="8">
    <source>
        <dbReference type="Proteomes" id="UP001597374"/>
    </source>
</evidence>
<dbReference type="InterPro" id="IPR002937">
    <property type="entry name" value="Amino_oxidase"/>
</dbReference>
<dbReference type="Proteomes" id="UP001597374">
    <property type="component" value="Unassembled WGS sequence"/>
</dbReference>
<dbReference type="Gene3D" id="3.50.50.60">
    <property type="entry name" value="FAD/NAD(P)-binding domain"/>
    <property type="match status" value="2"/>
</dbReference>
<dbReference type="InterPro" id="IPR036188">
    <property type="entry name" value="FAD/NAD-bd_sf"/>
</dbReference>
<accession>A0ABW5CWG4</accession>
<evidence type="ECO:0000256" key="5">
    <source>
        <dbReference type="RuleBase" id="RU362075"/>
    </source>
</evidence>